<dbReference type="PANTHER" id="PTHR43649">
    <property type="entry name" value="ARABINOSE-BINDING PROTEIN-RELATED"/>
    <property type="match status" value="1"/>
</dbReference>
<dbReference type="Proteomes" id="UP000034076">
    <property type="component" value="Unassembled WGS sequence"/>
</dbReference>
<dbReference type="STRING" id="270498.CHK_2917"/>
<evidence type="ECO:0000313" key="3">
    <source>
        <dbReference type="EMBL" id="KKI49695.1"/>
    </source>
</evidence>
<dbReference type="Pfam" id="PF01547">
    <property type="entry name" value="SBP_bac_1"/>
    <property type="match status" value="1"/>
</dbReference>
<dbReference type="RefSeq" id="WP_046444694.1">
    <property type="nucleotide sequence ID" value="NZ_LAYJ01000131.1"/>
</dbReference>
<feature type="chain" id="PRO_5039157161" evidence="2">
    <location>
        <begin position="28"/>
        <end position="443"/>
    </location>
</feature>
<keyword evidence="2" id="KW-0732">Signal</keyword>
<sequence>MKKKALMVVSIVIVLCLLMAACASSPAASSTGESTTEASAPSEAKETQDATATTASAKKDIKFYGKIVEYTSGEATCEKLEELLSDQYNIESLQVDWGNLEQVIRTGIASGDPCDVYNYWPQYISTFTKSDMALDLTPYLDADGGAWRDTFDENLLTLGEIDGKVYDIPTTPNFSCLIANKELFEQAGVPVPDGTYWSWDDFLKACETFKEKDIFPMSAPTDNQKGNWVWGNGVLGYTKDANKVDEVAEGKVACTDDIFKNAFTNTKELYDKEYMYPGEGAVTLTTDEGRAAFSQGKTALCAEVAAGIGAVIDSLPFEAVIVPWPSMASETAITGGADGLFIPANVKDPDAAVEVLKTYTSVPVQQINADNGFVVAVKGTTSDDPIVKKLSDFTFAVVAKEIKNLDPVMSDYCVNQALPELILGGGVDSVMQAMEDIRQQIVG</sequence>
<gene>
    <name evidence="3" type="ORF">CHK_2917</name>
</gene>
<evidence type="ECO:0000256" key="2">
    <source>
        <dbReference type="SAM" id="SignalP"/>
    </source>
</evidence>
<feature type="signal peptide" evidence="2">
    <location>
        <begin position="1"/>
        <end position="27"/>
    </location>
</feature>
<feature type="region of interest" description="Disordered" evidence="1">
    <location>
        <begin position="27"/>
        <end position="51"/>
    </location>
</feature>
<proteinExistence type="predicted"/>
<dbReference type="Gene3D" id="3.40.190.10">
    <property type="entry name" value="Periplasmic binding protein-like II"/>
    <property type="match status" value="1"/>
</dbReference>
<evidence type="ECO:0000256" key="1">
    <source>
        <dbReference type="SAM" id="MobiDB-lite"/>
    </source>
</evidence>
<feature type="compositionally biased region" description="Low complexity" evidence="1">
    <location>
        <begin position="27"/>
        <end position="42"/>
    </location>
</feature>
<accession>A0A0M2NHF0</accession>
<dbReference type="PROSITE" id="PS51257">
    <property type="entry name" value="PROKAR_LIPOPROTEIN"/>
    <property type="match status" value="1"/>
</dbReference>
<organism evidence="3 4">
    <name type="scientific">Christensenella hongkongensis</name>
    <dbReference type="NCBI Taxonomy" id="270498"/>
    <lineage>
        <taxon>Bacteria</taxon>
        <taxon>Bacillati</taxon>
        <taxon>Bacillota</taxon>
        <taxon>Clostridia</taxon>
        <taxon>Christensenellales</taxon>
        <taxon>Christensenellaceae</taxon>
        <taxon>Christensenella</taxon>
    </lineage>
</organism>
<dbReference type="InterPro" id="IPR050490">
    <property type="entry name" value="Bact_solute-bd_prot1"/>
</dbReference>
<dbReference type="SUPFAM" id="SSF53850">
    <property type="entry name" value="Periplasmic binding protein-like II"/>
    <property type="match status" value="1"/>
</dbReference>
<name>A0A0M2NHF0_9FIRM</name>
<comment type="caution">
    <text evidence="3">The sequence shown here is derived from an EMBL/GenBank/DDBJ whole genome shotgun (WGS) entry which is preliminary data.</text>
</comment>
<reference evidence="3 4" key="1">
    <citation type="submission" date="2015-04" db="EMBL/GenBank/DDBJ databases">
        <title>Draft genome sequence of bacteremic isolate Catabacter hongkongensis type strain HKU16T.</title>
        <authorList>
            <person name="Lau S.K."/>
            <person name="Teng J.L."/>
            <person name="Huang Y."/>
            <person name="Curreem S.O."/>
            <person name="Tsui S.K."/>
            <person name="Woo P.C."/>
        </authorList>
    </citation>
    <scope>NUCLEOTIDE SEQUENCE [LARGE SCALE GENOMIC DNA]</scope>
    <source>
        <strain evidence="3 4">HKU16</strain>
    </source>
</reference>
<dbReference type="EMBL" id="LAYJ01000131">
    <property type="protein sequence ID" value="KKI49695.1"/>
    <property type="molecule type" value="Genomic_DNA"/>
</dbReference>
<keyword evidence="4" id="KW-1185">Reference proteome</keyword>
<evidence type="ECO:0000313" key="4">
    <source>
        <dbReference type="Proteomes" id="UP000034076"/>
    </source>
</evidence>
<dbReference type="InterPro" id="IPR006059">
    <property type="entry name" value="SBP"/>
</dbReference>
<dbReference type="OrthoDB" id="41208at2"/>
<protein>
    <submittedName>
        <fullName evidence="3">Extracellular solute-binding protein, family 1</fullName>
    </submittedName>
</protein>
<dbReference type="AlphaFoldDB" id="A0A0M2NHF0"/>